<reference evidence="1" key="2">
    <citation type="submission" date="2016-06" db="EMBL/GenBank/DDBJ databases">
        <title>The genome of a short-lived fish provides insights into sex chromosome evolution and the genetic control of aging.</title>
        <authorList>
            <person name="Reichwald K."/>
            <person name="Felder M."/>
            <person name="Petzold A."/>
            <person name="Koch P."/>
            <person name="Groth M."/>
            <person name="Platzer M."/>
        </authorList>
    </citation>
    <scope>NUCLEOTIDE SEQUENCE</scope>
    <source>
        <tissue evidence="1">Brain</tissue>
    </source>
</reference>
<dbReference type="AlphaFoldDB" id="A0A1A8MC11"/>
<feature type="non-terminal residue" evidence="1">
    <location>
        <position position="1"/>
    </location>
</feature>
<organism evidence="1">
    <name type="scientific">Nothobranchius pienaari</name>
    <dbReference type="NCBI Taxonomy" id="704102"/>
    <lineage>
        <taxon>Eukaryota</taxon>
        <taxon>Metazoa</taxon>
        <taxon>Chordata</taxon>
        <taxon>Craniata</taxon>
        <taxon>Vertebrata</taxon>
        <taxon>Euteleostomi</taxon>
        <taxon>Actinopterygii</taxon>
        <taxon>Neopterygii</taxon>
        <taxon>Teleostei</taxon>
        <taxon>Neoteleostei</taxon>
        <taxon>Acanthomorphata</taxon>
        <taxon>Ovalentaria</taxon>
        <taxon>Atherinomorphae</taxon>
        <taxon>Cyprinodontiformes</taxon>
        <taxon>Nothobranchiidae</taxon>
        <taxon>Nothobranchius</taxon>
    </lineage>
</organism>
<proteinExistence type="predicted"/>
<evidence type="ECO:0000313" key="1">
    <source>
        <dbReference type="EMBL" id="SBR54465.1"/>
    </source>
</evidence>
<protein>
    <submittedName>
        <fullName evidence="1">Dymeclin</fullName>
    </submittedName>
</protein>
<sequence>LQSQRSDPDFHKENLGHQRMVGLSTGGDPLVIWISLILPW</sequence>
<accession>A0A1A8MC11</accession>
<name>A0A1A8MC11_9TELE</name>
<dbReference type="EMBL" id="HAEF01013306">
    <property type="protein sequence ID" value="SBR54465.1"/>
    <property type="molecule type" value="Transcribed_RNA"/>
</dbReference>
<feature type="non-terminal residue" evidence="1">
    <location>
        <position position="40"/>
    </location>
</feature>
<gene>
    <name evidence="1" type="primary">DYM</name>
</gene>
<reference evidence="1" key="1">
    <citation type="submission" date="2016-05" db="EMBL/GenBank/DDBJ databases">
        <authorList>
            <person name="Lavstsen T."/>
            <person name="Jespersen J.S."/>
        </authorList>
    </citation>
    <scope>NUCLEOTIDE SEQUENCE</scope>
    <source>
        <tissue evidence="1">Brain</tissue>
    </source>
</reference>